<proteinExistence type="predicted"/>
<name>A0ABW4GN05_9ACTN</name>
<comment type="caution">
    <text evidence="2">The sequence shown here is derived from an EMBL/GenBank/DDBJ whole genome shotgun (WGS) entry which is preliminary data.</text>
</comment>
<organism evidence="2 3">
    <name type="scientific">Nonomuraea guangzhouensis</name>
    <dbReference type="NCBI Taxonomy" id="1291555"/>
    <lineage>
        <taxon>Bacteria</taxon>
        <taxon>Bacillati</taxon>
        <taxon>Actinomycetota</taxon>
        <taxon>Actinomycetes</taxon>
        <taxon>Streptosporangiales</taxon>
        <taxon>Streptosporangiaceae</taxon>
        <taxon>Nonomuraea</taxon>
    </lineage>
</organism>
<evidence type="ECO:0000259" key="1">
    <source>
        <dbReference type="Pfam" id="PF12680"/>
    </source>
</evidence>
<dbReference type="Pfam" id="PF12680">
    <property type="entry name" value="SnoaL_2"/>
    <property type="match status" value="1"/>
</dbReference>
<gene>
    <name evidence="2" type="ORF">ACFSJ0_42495</name>
</gene>
<accession>A0ABW4GN05</accession>
<sequence length="118" mass="12908">MNEAVATASKQVVERYFDMWNTGDVSAASAILSQDWVDHAHPEVAGPAAVERAIKQIKAAQPALHFHIERILADADRIAAIGSVRQGQDLSTPGTGMIWLVRMADGQMAEMWTYRSTT</sequence>
<dbReference type="Proteomes" id="UP001597097">
    <property type="component" value="Unassembled WGS sequence"/>
</dbReference>
<protein>
    <submittedName>
        <fullName evidence="2">Ester cyclase</fullName>
    </submittedName>
</protein>
<dbReference type="InterPro" id="IPR037401">
    <property type="entry name" value="SnoaL-like"/>
</dbReference>
<feature type="domain" description="SnoaL-like" evidence="1">
    <location>
        <begin position="13"/>
        <end position="111"/>
    </location>
</feature>
<dbReference type="RefSeq" id="WP_219534887.1">
    <property type="nucleotide sequence ID" value="NZ_JAHKRM010000024.1"/>
</dbReference>
<dbReference type="EMBL" id="JBHUCM010000042">
    <property type="protein sequence ID" value="MFD1543774.1"/>
    <property type="molecule type" value="Genomic_DNA"/>
</dbReference>
<evidence type="ECO:0000313" key="3">
    <source>
        <dbReference type="Proteomes" id="UP001597097"/>
    </source>
</evidence>
<reference evidence="3" key="1">
    <citation type="journal article" date="2019" name="Int. J. Syst. Evol. Microbiol.">
        <title>The Global Catalogue of Microorganisms (GCM) 10K type strain sequencing project: providing services to taxonomists for standard genome sequencing and annotation.</title>
        <authorList>
            <consortium name="The Broad Institute Genomics Platform"/>
            <consortium name="The Broad Institute Genome Sequencing Center for Infectious Disease"/>
            <person name="Wu L."/>
            <person name="Ma J."/>
        </authorList>
    </citation>
    <scope>NUCLEOTIDE SEQUENCE [LARGE SCALE GENOMIC DNA]</scope>
    <source>
        <strain evidence="3">CGMCC 1.15399</strain>
    </source>
</reference>
<evidence type="ECO:0000313" key="2">
    <source>
        <dbReference type="EMBL" id="MFD1543774.1"/>
    </source>
</evidence>
<keyword evidence="3" id="KW-1185">Reference proteome</keyword>